<sequence>MAYLEHVDFKPWREAHVGDELEWEHDRLARSIPRLPQIFWESGPSWAEVNLWALETLTNHNRDIETVKSLMKHLRSYACFLEKNELDWRHFPLRKSERAVVRFRGHLIHQIETGSLASSTARARMNAVVQFYRFAAGHDFISTNTPMWRERPILIRYHDTHGFRRALTRMSTDLAIPNRRAPGDRLEDGLLPLSDTHMMELLEFTANEETEELHLMLTIGCFTGARLRTISTLRIENLEQAQPDPFIDGLFLIRVGPGTQVSTKFNVEGYLTFPKILLNELKRYAYSTARLKREAKAASPYRSVLFLTSRGKPYSNSTIGTLMTGLRNKARRANLQFIARFKFHQTRATYGTWLMKLALSVTTTAAAIEFVKSAMLHKHESTTFKYVKFLESTKGKEEVAQAFHEAFTGLRSRSWDDFNA</sequence>
<evidence type="ECO:0000259" key="7">
    <source>
        <dbReference type="PROSITE" id="PS51900"/>
    </source>
</evidence>
<dbReference type="RefSeq" id="WP_182336447.1">
    <property type="nucleotide sequence ID" value="NZ_JACGDA010000007.1"/>
</dbReference>
<dbReference type="InterPro" id="IPR002104">
    <property type="entry name" value="Integrase_catalytic"/>
</dbReference>
<dbReference type="InterPro" id="IPR011010">
    <property type="entry name" value="DNA_brk_join_enz"/>
</dbReference>
<reference evidence="8 9" key="1">
    <citation type="submission" date="2020-07" db="EMBL/GenBank/DDBJ databases">
        <title>Diversity of carbapenemase encoding genes among Pseudomonas putida group clinical isolates in a tertiary Brazilian hospital.</title>
        <authorList>
            <person name="Alberto-Lei F."/>
            <person name="Nodari C.S."/>
            <person name="Streling A.P."/>
            <person name="Paulino J.T."/>
            <person name="Bessa-Neto F.O."/>
            <person name="Cayo R."/>
            <person name="Gales A.C."/>
        </authorList>
    </citation>
    <scope>NUCLEOTIDE SEQUENCE [LARGE SCALE GENOMIC DNA]</scope>
    <source>
        <strain evidence="8 9">11213</strain>
    </source>
</reference>
<keyword evidence="3 5" id="KW-0238">DNA-binding</keyword>
<accession>A0A7W2LTU3</accession>
<name>A0A7W2LTU3_9PSED</name>
<dbReference type="PROSITE" id="PS51898">
    <property type="entry name" value="TYR_RECOMBINASE"/>
    <property type="match status" value="1"/>
</dbReference>
<gene>
    <name evidence="8" type="ORF">H4C15_05305</name>
</gene>
<evidence type="ECO:0000256" key="2">
    <source>
        <dbReference type="ARBA" id="ARBA00022908"/>
    </source>
</evidence>
<feature type="domain" description="Tyr recombinase" evidence="6">
    <location>
        <begin position="185"/>
        <end position="401"/>
    </location>
</feature>
<evidence type="ECO:0000313" key="8">
    <source>
        <dbReference type="EMBL" id="MBA6146928.1"/>
    </source>
</evidence>
<dbReference type="PROSITE" id="PS51900">
    <property type="entry name" value="CB"/>
    <property type="match status" value="1"/>
</dbReference>
<dbReference type="Proteomes" id="UP000577346">
    <property type="component" value="Unassembled WGS sequence"/>
</dbReference>
<evidence type="ECO:0000256" key="5">
    <source>
        <dbReference type="PROSITE-ProRule" id="PRU01248"/>
    </source>
</evidence>
<organism evidence="8 9">
    <name type="scientific">Pseudomonas juntendi</name>
    <dbReference type="NCBI Taxonomy" id="2666183"/>
    <lineage>
        <taxon>Bacteria</taxon>
        <taxon>Pseudomonadati</taxon>
        <taxon>Pseudomonadota</taxon>
        <taxon>Gammaproteobacteria</taxon>
        <taxon>Pseudomonadales</taxon>
        <taxon>Pseudomonadaceae</taxon>
        <taxon>Pseudomonas</taxon>
    </lineage>
</organism>
<dbReference type="Pfam" id="PF00589">
    <property type="entry name" value="Phage_integrase"/>
    <property type="match status" value="1"/>
</dbReference>
<comment type="similarity">
    <text evidence="1">Belongs to the 'phage' integrase family.</text>
</comment>
<dbReference type="GO" id="GO:0006310">
    <property type="term" value="P:DNA recombination"/>
    <property type="evidence" value="ECO:0007669"/>
    <property type="project" value="UniProtKB-KW"/>
</dbReference>
<keyword evidence="4" id="KW-0233">DNA recombination</keyword>
<evidence type="ECO:0000256" key="4">
    <source>
        <dbReference type="ARBA" id="ARBA00023172"/>
    </source>
</evidence>
<dbReference type="GO" id="GO:0003677">
    <property type="term" value="F:DNA binding"/>
    <property type="evidence" value="ECO:0007669"/>
    <property type="project" value="UniProtKB-UniRule"/>
</dbReference>
<dbReference type="CDD" id="cd00397">
    <property type="entry name" value="DNA_BRE_C"/>
    <property type="match status" value="1"/>
</dbReference>
<dbReference type="PANTHER" id="PTHR30349">
    <property type="entry name" value="PHAGE INTEGRASE-RELATED"/>
    <property type="match status" value="1"/>
</dbReference>
<feature type="domain" description="Core-binding (CB)" evidence="7">
    <location>
        <begin position="52"/>
        <end position="136"/>
    </location>
</feature>
<dbReference type="Gene3D" id="1.10.443.10">
    <property type="entry name" value="Intergrase catalytic core"/>
    <property type="match status" value="1"/>
</dbReference>
<keyword evidence="2" id="KW-0229">DNA integration</keyword>
<dbReference type="EMBL" id="JACGDA010000007">
    <property type="protein sequence ID" value="MBA6146928.1"/>
    <property type="molecule type" value="Genomic_DNA"/>
</dbReference>
<dbReference type="Gene3D" id="1.10.150.130">
    <property type="match status" value="1"/>
</dbReference>
<dbReference type="SUPFAM" id="SSF56349">
    <property type="entry name" value="DNA breaking-rejoining enzymes"/>
    <property type="match status" value="1"/>
</dbReference>
<dbReference type="InterPro" id="IPR050090">
    <property type="entry name" value="Tyrosine_recombinase_XerCD"/>
</dbReference>
<dbReference type="AlphaFoldDB" id="A0A7W2LTU3"/>
<evidence type="ECO:0000313" key="9">
    <source>
        <dbReference type="Proteomes" id="UP000577346"/>
    </source>
</evidence>
<evidence type="ECO:0000256" key="3">
    <source>
        <dbReference type="ARBA" id="ARBA00023125"/>
    </source>
</evidence>
<dbReference type="InterPro" id="IPR010998">
    <property type="entry name" value="Integrase_recombinase_N"/>
</dbReference>
<dbReference type="PANTHER" id="PTHR30349:SF64">
    <property type="entry name" value="PROPHAGE INTEGRASE INTD-RELATED"/>
    <property type="match status" value="1"/>
</dbReference>
<comment type="caution">
    <text evidence="8">The sequence shown here is derived from an EMBL/GenBank/DDBJ whole genome shotgun (WGS) entry which is preliminary data.</text>
</comment>
<dbReference type="InterPro" id="IPR044068">
    <property type="entry name" value="CB"/>
</dbReference>
<proteinExistence type="inferred from homology"/>
<protein>
    <submittedName>
        <fullName evidence="8">Site-specific integrase</fullName>
    </submittedName>
</protein>
<evidence type="ECO:0000259" key="6">
    <source>
        <dbReference type="PROSITE" id="PS51898"/>
    </source>
</evidence>
<dbReference type="GO" id="GO:0015074">
    <property type="term" value="P:DNA integration"/>
    <property type="evidence" value="ECO:0007669"/>
    <property type="project" value="UniProtKB-KW"/>
</dbReference>
<dbReference type="InterPro" id="IPR013762">
    <property type="entry name" value="Integrase-like_cat_sf"/>
</dbReference>
<evidence type="ECO:0000256" key="1">
    <source>
        <dbReference type="ARBA" id="ARBA00008857"/>
    </source>
</evidence>